<keyword evidence="9" id="KW-0807">Transducer</keyword>
<gene>
    <name evidence="11" type="ORF">CINCED_3A019479</name>
</gene>
<evidence type="ECO:0000256" key="6">
    <source>
        <dbReference type="ARBA" id="ARBA00022989"/>
    </source>
</evidence>
<comment type="subcellular location">
    <subcellularLocation>
        <location evidence="1">Cell membrane</location>
        <topology evidence="1">Multi-pass membrane protein</topology>
    </subcellularLocation>
</comment>
<evidence type="ECO:0000256" key="7">
    <source>
        <dbReference type="ARBA" id="ARBA00023136"/>
    </source>
</evidence>
<dbReference type="GO" id="GO:0004984">
    <property type="term" value="F:olfactory receptor activity"/>
    <property type="evidence" value="ECO:0007669"/>
    <property type="project" value="InterPro"/>
</dbReference>
<evidence type="ECO:0000256" key="5">
    <source>
        <dbReference type="ARBA" id="ARBA00022725"/>
    </source>
</evidence>
<keyword evidence="4 10" id="KW-0812">Transmembrane</keyword>
<keyword evidence="8 11" id="KW-0675">Receptor</keyword>
<dbReference type="InterPro" id="IPR004117">
    <property type="entry name" value="7tm6_olfct_rcpt"/>
</dbReference>
<evidence type="ECO:0000256" key="8">
    <source>
        <dbReference type="ARBA" id="ARBA00023170"/>
    </source>
</evidence>
<dbReference type="OrthoDB" id="5846619at2759"/>
<evidence type="ECO:0000256" key="1">
    <source>
        <dbReference type="ARBA" id="ARBA00004651"/>
    </source>
</evidence>
<evidence type="ECO:0000313" key="12">
    <source>
        <dbReference type="Proteomes" id="UP000325440"/>
    </source>
</evidence>
<organism evidence="11 12">
    <name type="scientific">Cinara cedri</name>
    <dbReference type="NCBI Taxonomy" id="506608"/>
    <lineage>
        <taxon>Eukaryota</taxon>
        <taxon>Metazoa</taxon>
        <taxon>Ecdysozoa</taxon>
        <taxon>Arthropoda</taxon>
        <taxon>Hexapoda</taxon>
        <taxon>Insecta</taxon>
        <taxon>Pterygota</taxon>
        <taxon>Neoptera</taxon>
        <taxon>Paraneoptera</taxon>
        <taxon>Hemiptera</taxon>
        <taxon>Sternorrhyncha</taxon>
        <taxon>Aphidomorpha</taxon>
        <taxon>Aphidoidea</taxon>
        <taxon>Aphididae</taxon>
        <taxon>Lachninae</taxon>
        <taxon>Cinara</taxon>
    </lineage>
</organism>
<keyword evidence="7 10" id="KW-0472">Membrane</keyword>
<keyword evidence="5" id="KW-0552">Olfaction</keyword>
<keyword evidence="6 10" id="KW-1133">Transmembrane helix</keyword>
<dbReference type="EMBL" id="CABPRJ010001912">
    <property type="protein sequence ID" value="VVC41125.1"/>
    <property type="molecule type" value="Genomic_DNA"/>
</dbReference>
<sequence>MNDLNNAVLSKKQVDIFDELQEIITDHQNVIKHVNDCYSLFRSLMLSQIFVASNSHVLVWFFVSLIISGAETGDSMMILKVFSILPLLTFQLLMSCYLCETINEKKDAIIFSLYSSNWIDMNIKSKQLILLTMKINNVNTLKIMFTNTKIVNLEMFTKVCIQIEYDIFLYRNIYHSLVEASICFLSENRS</sequence>
<protein>
    <submittedName>
        <fullName evidence="11">Olfactory receptor, insect</fullName>
    </submittedName>
</protein>
<dbReference type="Proteomes" id="UP000325440">
    <property type="component" value="Unassembled WGS sequence"/>
</dbReference>
<dbReference type="GO" id="GO:0007165">
    <property type="term" value="P:signal transduction"/>
    <property type="evidence" value="ECO:0007669"/>
    <property type="project" value="UniProtKB-KW"/>
</dbReference>
<reference evidence="11 12" key="1">
    <citation type="submission" date="2019-08" db="EMBL/GenBank/DDBJ databases">
        <authorList>
            <person name="Alioto T."/>
            <person name="Alioto T."/>
            <person name="Gomez Garrido J."/>
        </authorList>
    </citation>
    <scope>NUCLEOTIDE SEQUENCE [LARGE SCALE GENOMIC DNA]</scope>
</reference>
<evidence type="ECO:0000256" key="4">
    <source>
        <dbReference type="ARBA" id="ARBA00022692"/>
    </source>
</evidence>
<proteinExistence type="predicted"/>
<name>A0A5E4NFD3_9HEMI</name>
<evidence type="ECO:0000256" key="9">
    <source>
        <dbReference type="ARBA" id="ARBA00023224"/>
    </source>
</evidence>
<evidence type="ECO:0000313" key="11">
    <source>
        <dbReference type="EMBL" id="VVC41125.1"/>
    </source>
</evidence>
<dbReference type="GO" id="GO:0005886">
    <property type="term" value="C:plasma membrane"/>
    <property type="evidence" value="ECO:0007669"/>
    <property type="project" value="UniProtKB-SubCell"/>
</dbReference>
<dbReference type="PANTHER" id="PTHR21137:SF35">
    <property type="entry name" value="ODORANT RECEPTOR 19A-RELATED"/>
    <property type="match status" value="1"/>
</dbReference>
<evidence type="ECO:0000256" key="3">
    <source>
        <dbReference type="ARBA" id="ARBA00022606"/>
    </source>
</evidence>
<feature type="transmembrane region" description="Helical" evidence="10">
    <location>
        <begin position="76"/>
        <end position="99"/>
    </location>
</feature>
<keyword evidence="2" id="KW-1003">Cell membrane</keyword>
<evidence type="ECO:0000256" key="10">
    <source>
        <dbReference type="SAM" id="Phobius"/>
    </source>
</evidence>
<accession>A0A5E4NFD3</accession>
<dbReference type="PANTHER" id="PTHR21137">
    <property type="entry name" value="ODORANT RECEPTOR"/>
    <property type="match status" value="1"/>
</dbReference>
<dbReference type="AlphaFoldDB" id="A0A5E4NFD3"/>
<feature type="transmembrane region" description="Helical" evidence="10">
    <location>
        <begin position="49"/>
        <end position="70"/>
    </location>
</feature>
<keyword evidence="12" id="KW-1185">Reference proteome</keyword>
<keyword evidence="3" id="KW-0716">Sensory transduction</keyword>
<dbReference type="GO" id="GO:0005549">
    <property type="term" value="F:odorant binding"/>
    <property type="evidence" value="ECO:0007669"/>
    <property type="project" value="InterPro"/>
</dbReference>
<dbReference type="Pfam" id="PF02949">
    <property type="entry name" value="7tm_6"/>
    <property type="match status" value="1"/>
</dbReference>
<evidence type="ECO:0000256" key="2">
    <source>
        <dbReference type="ARBA" id="ARBA00022475"/>
    </source>
</evidence>